<evidence type="ECO:0000256" key="2">
    <source>
        <dbReference type="ARBA" id="ARBA00012438"/>
    </source>
</evidence>
<protein>
    <recommendedName>
        <fullName evidence="2">histidine kinase</fullName>
        <ecNumber evidence="2">2.7.13.3</ecNumber>
    </recommendedName>
</protein>
<gene>
    <name evidence="11" type="ORF">EH240_11370</name>
</gene>
<dbReference type="GO" id="GO:0000155">
    <property type="term" value="F:phosphorelay sensor kinase activity"/>
    <property type="evidence" value="ECO:0007669"/>
    <property type="project" value="InterPro"/>
</dbReference>
<keyword evidence="12" id="KW-1185">Reference proteome</keyword>
<comment type="catalytic activity">
    <reaction evidence="1">
        <text>ATP + protein L-histidine = ADP + protein N-phospho-L-histidine.</text>
        <dbReference type="EC" id="2.7.13.3"/>
    </reaction>
</comment>
<feature type="domain" description="GAF" evidence="9">
    <location>
        <begin position="24"/>
        <end position="175"/>
    </location>
</feature>
<accession>A0A3P3FVQ7</accession>
<dbReference type="EC" id="2.7.13.3" evidence="2"/>
<keyword evidence="5" id="KW-0547">Nucleotide-binding</keyword>
<dbReference type="PANTHER" id="PTHR24421:SF10">
    <property type="entry name" value="NITRATE_NITRITE SENSOR PROTEIN NARQ"/>
    <property type="match status" value="1"/>
</dbReference>
<evidence type="ECO:0000256" key="1">
    <source>
        <dbReference type="ARBA" id="ARBA00000085"/>
    </source>
</evidence>
<dbReference type="AlphaFoldDB" id="A0A3P3FVQ7"/>
<dbReference type="EMBL" id="RQXT01000011">
    <property type="protein sequence ID" value="RRI02594.1"/>
    <property type="molecule type" value="Genomic_DNA"/>
</dbReference>
<dbReference type="InterPro" id="IPR003018">
    <property type="entry name" value="GAF"/>
</dbReference>
<name>A0A3P3FVQ7_9HYPH</name>
<proteinExistence type="predicted"/>
<evidence type="ECO:0000259" key="9">
    <source>
        <dbReference type="SMART" id="SM00065"/>
    </source>
</evidence>
<dbReference type="InterPro" id="IPR003594">
    <property type="entry name" value="HATPase_dom"/>
</dbReference>
<dbReference type="OrthoDB" id="9797605at2"/>
<evidence type="ECO:0000313" key="12">
    <source>
        <dbReference type="Proteomes" id="UP000273786"/>
    </source>
</evidence>
<dbReference type="SUPFAM" id="SSF55874">
    <property type="entry name" value="ATPase domain of HSP90 chaperone/DNA topoisomerase II/histidine kinase"/>
    <property type="match status" value="1"/>
</dbReference>
<dbReference type="GO" id="GO:0016020">
    <property type="term" value="C:membrane"/>
    <property type="evidence" value="ECO:0007669"/>
    <property type="project" value="InterPro"/>
</dbReference>
<evidence type="ECO:0000313" key="11">
    <source>
        <dbReference type="EMBL" id="RRI02594.1"/>
    </source>
</evidence>
<reference evidence="11 12" key="1">
    <citation type="submission" date="2018-11" db="EMBL/GenBank/DDBJ databases">
        <title>the genome of Mesorhizobium tamadayense DSM 28320.</title>
        <authorList>
            <person name="Gao J."/>
        </authorList>
    </citation>
    <scope>NUCLEOTIDE SEQUENCE [LARGE SCALE GENOMIC DNA]</scope>
    <source>
        <strain evidence="11 12">DSM 28320</strain>
    </source>
</reference>
<dbReference type="Pfam" id="PF02518">
    <property type="entry name" value="HATPase_c"/>
    <property type="match status" value="1"/>
</dbReference>
<dbReference type="RefSeq" id="WP_124998196.1">
    <property type="nucleotide sequence ID" value="NZ_RQXT01000011.1"/>
</dbReference>
<organism evidence="11 12">
    <name type="scientific">Mesorhizobium tamadayense</name>
    <dbReference type="NCBI Taxonomy" id="425306"/>
    <lineage>
        <taxon>Bacteria</taxon>
        <taxon>Pseudomonadati</taxon>
        <taxon>Pseudomonadota</taxon>
        <taxon>Alphaproteobacteria</taxon>
        <taxon>Hyphomicrobiales</taxon>
        <taxon>Phyllobacteriaceae</taxon>
        <taxon>Mesorhizobium</taxon>
    </lineage>
</organism>
<dbReference type="Pfam" id="PF07730">
    <property type="entry name" value="HisKA_3"/>
    <property type="match status" value="1"/>
</dbReference>
<dbReference type="Gene3D" id="3.30.450.40">
    <property type="match status" value="1"/>
</dbReference>
<dbReference type="Proteomes" id="UP000273786">
    <property type="component" value="Unassembled WGS sequence"/>
</dbReference>
<keyword evidence="6" id="KW-0418">Kinase</keyword>
<dbReference type="Gene3D" id="3.30.565.10">
    <property type="entry name" value="Histidine kinase-like ATPase, C-terminal domain"/>
    <property type="match status" value="1"/>
</dbReference>
<dbReference type="SUPFAM" id="SSF55781">
    <property type="entry name" value="GAF domain-like"/>
    <property type="match status" value="1"/>
</dbReference>
<sequence>MSEVSPQLIDRLLAISRALAGHIDPGSAFRATAIEIGTLIPHDHIDLAVLSLDGRMHACYEAGFHTSWSELAQHPVEGSPIRRVLRGQTPYLLSDNALIDDRFHFEGAFDGPIFAAKLRSRIIVPLRARGSVIGALNISRHEAGCYTQADVEIAQQCADLIAPYIFALIQTEEARRAMLAESEARNRAELLRVGASQLTAGMERERRRMAMDLHDQTLADLARIARQVSAFRSRGVARTAQLADLEQEVAGCLAELRHIVDDMRPSVLELFGLRDAVEAHLNRSVARAKPPIAVRIADSSAGSADSLSETLRTALYRIVQEAINNAVRHAGPSRIEVQLASTPGTFSVTVTDDGQGCGAIDPAAQGGIGHMHTRAALVGARLRFESASRKGGTRVVIEIDREPVGDKASTRNPVAVEGRPVVEAV</sequence>
<evidence type="ECO:0000256" key="4">
    <source>
        <dbReference type="ARBA" id="ARBA00022679"/>
    </source>
</evidence>
<keyword evidence="8" id="KW-0902">Two-component regulatory system</keyword>
<dbReference type="Pfam" id="PF13185">
    <property type="entry name" value="GAF_2"/>
    <property type="match status" value="1"/>
</dbReference>
<dbReference type="PANTHER" id="PTHR24421">
    <property type="entry name" value="NITRATE/NITRITE SENSOR PROTEIN NARX-RELATED"/>
    <property type="match status" value="1"/>
</dbReference>
<keyword evidence="3" id="KW-0597">Phosphoprotein</keyword>
<keyword evidence="4" id="KW-0808">Transferase</keyword>
<dbReference type="SMART" id="SM00387">
    <property type="entry name" value="HATPase_c"/>
    <property type="match status" value="1"/>
</dbReference>
<dbReference type="CDD" id="cd16917">
    <property type="entry name" value="HATPase_UhpB-NarQ-NarX-like"/>
    <property type="match status" value="1"/>
</dbReference>
<dbReference type="GO" id="GO:0005524">
    <property type="term" value="F:ATP binding"/>
    <property type="evidence" value="ECO:0007669"/>
    <property type="project" value="UniProtKB-KW"/>
</dbReference>
<keyword evidence="7" id="KW-0067">ATP-binding</keyword>
<evidence type="ECO:0000256" key="8">
    <source>
        <dbReference type="ARBA" id="ARBA00023012"/>
    </source>
</evidence>
<dbReference type="InterPro" id="IPR050482">
    <property type="entry name" value="Sensor_HK_TwoCompSys"/>
</dbReference>
<evidence type="ECO:0000256" key="5">
    <source>
        <dbReference type="ARBA" id="ARBA00022741"/>
    </source>
</evidence>
<dbReference type="InterPro" id="IPR011712">
    <property type="entry name" value="Sig_transdc_His_kin_sub3_dim/P"/>
</dbReference>
<dbReference type="InterPro" id="IPR029016">
    <property type="entry name" value="GAF-like_dom_sf"/>
</dbReference>
<evidence type="ECO:0000256" key="3">
    <source>
        <dbReference type="ARBA" id="ARBA00022553"/>
    </source>
</evidence>
<evidence type="ECO:0000259" key="10">
    <source>
        <dbReference type="SMART" id="SM00387"/>
    </source>
</evidence>
<feature type="domain" description="Histidine kinase/HSP90-like ATPase" evidence="10">
    <location>
        <begin position="310"/>
        <end position="403"/>
    </location>
</feature>
<evidence type="ECO:0000256" key="7">
    <source>
        <dbReference type="ARBA" id="ARBA00022840"/>
    </source>
</evidence>
<dbReference type="SMART" id="SM00065">
    <property type="entry name" value="GAF"/>
    <property type="match status" value="1"/>
</dbReference>
<evidence type="ECO:0000256" key="6">
    <source>
        <dbReference type="ARBA" id="ARBA00022777"/>
    </source>
</evidence>
<dbReference type="InterPro" id="IPR036890">
    <property type="entry name" value="HATPase_C_sf"/>
</dbReference>
<comment type="caution">
    <text evidence="11">The sequence shown here is derived from an EMBL/GenBank/DDBJ whole genome shotgun (WGS) entry which is preliminary data.</text>
</comment>
<dbReference type="GO" id="GO:0046983">
    <property type="term" value="F:protein dimerization activity"/>
    <property type="evidence" value="ECO:0007669"/>
    <property type="project" value="InterPro"/>
</dbReference>